<evidence type="ECO:0000259" key="1">
    <source>
        <dbReference type="Pfam" id="PF00534"/>
    </source>
</evidence>
<dbReference type="Pfam" id="PF13477">
    <property type="entry name" value="Glyco_trans_4_2"/>
    <property type="match status" value="1"/>
</dbReference>
<dbReference type="PANTHER" id="PTHR12526:SF630">
    <property type="entry name" value="GLYCOSYLTRANSFERASE"/>
    <property type="match status" value="1"/>
</dbReference>
<evidence type="ECO:0000259" key="2">
    <source>
        <dbReference type="Pfam" id="PF13477"/>
    </source>
</evidence>
<dbReference type="GO" id="GO:0016757">
    <property type="term" value="F:glycosyltransferase activity"/>
    <property type="evidence" value="ECO:0007669"/>
    <property type="project" value="InterPro"/>
</dbReference>
<feature type="domain" description="Glycosyltransferase subfamily 4-like N-terminal" evidence="2">
    <location>
        <begin position="2"/>
        <end position="147"/>
    </location>
</feature>
<protein>
    <submittedName>
        <fullName evidence="3">Glycosyltransferase family 1 protein</fullName>
    </submittedName>
</protein>
<dbReference type="InterPro" id="IPR001296">
    <property type="entry name" value="Glyco_trans_1"/>
</dbReference>
<dbReference type="Pfam" id="PF00534">
    <property type="entry name" value="Glycos_transf_1"/>
    <property type="match status" value="1"/>
</dbReference>
<keyword evidence="4" id="KW-1185">Reference proteome</keyword>
<dbReference type="Proteomes" id="UP000287910">
    <property type="component" value="Unassembled WGS sequence"/>
</dbReference>
<evidence type="ECO:0000313" key="3">
    <source>
        <dbReference type="EMBL" id="RUL55178.1"/>
    </source>
</evidence>
<dbReference type="CDD" id="cd03808">
    <property type="entry name" value="GT4_CapM-like"/>
    <property type="match status" value="1"/>
</dbReference>
<dbReference type="EMBL" id="RYYR01000005">
    <property type="protein sequence ID" value="RUL55178.1"/>
    <property type="molecule type" value="Genomic_DNA"/>
</dbReference>
<organism evidence="3 4">
    <name type="scientific">Lysinibacillus antri</name>
    <dbReference type="NCBI Taxonomy" id="2498145"/>
    <lineage>
        <taxon>Bacteria</taxon>
        <taxon>Bacillati</taxon>
        <taxon>Bacillota</taxon>
        <taxon>Bacilli</taxon>
        <taxon>Bacillales</taxon>
        <taxon>Bacillaceae</taxon>
        <taxon>Lysinibacillus</taxon>
    </lineage>
</organism>
<dbReference type="InterPro" id="IPR028098">
    <property type="entry name" value="Glyco_trans_4-like_N"/>
</dbReference>
<evidence type="ECO:0000313" key="4">
    <source>
        <dbReference type="Proteomes" id="UP000287910"/>
    </source>
</evidence>
<dbReference type="AlphaFoldDB" id="A0A3S0R7N5"/>
<comment type="caution">
    <text evidence="3">The sequence shown here is derived from an EMBL/GenBank/DDBJ whole genome shotgun (WGS) entry which is preliminary data.</text>
</comment>
<dbReference type="Gene3D" id="3.40.50.2000">
    <property type="entry name" value="Glycogen Phosphorylase B"/>
    <property type="match status" value="2"/>
</dbReference>
<feature type="domain" description="Glycosyl transferase family 1" evidence="1">
    <location>
        <begin position="183"/>
        <end position="346"/>
    </location>
</feature>
<accession>A0A3S0R7N5</accession>
<dbReference type="PANTHER" id="PTHR12526">
    <property type="entry name" value="GLYCOSYLTRANSFERASE"/>
    <property type="match status" value="1"/>
</dbReference>
<sequence length="372" mass="42632">MKILFVTTISNTINSFLIPHIQLLLEQGHQVDLACNIVSEINPLLIKLGCKVNPIAFQRSPLSKENYRAYKNLKKLIKREGYQIIHTHTPVASVCVRLACRNLENIRIIYTAHGFHFYNGAPYRNWLLYYPIERYLSRFTDVLITINNEDFKRAKKTFKSKRIEYVPGIGLDLMQFSNIKIDKFQKRKDLGLPEDAIVILSVGELNINKNHRTVINAIYKLKNPKIYYVICGDGEQKNNLLSLSKDLGLQDNVKLLGYRNDIPEILTIADIFVFPSLREGLPVSLMEAMAAGLPIVCSNIRGNKDLVSSYKGGFLINPTNTDEVAKYIDLLIKDKEKFHDLSPQNKEIIKKFDLSTVITRMQEIYTAVLRND</sequence>
<keyword evidence="3" id="KW-0808">Transferase</keyword>
<reference evidence="3 4" key="1">
    <citation type="submission" date="2018-12" db="EMBL/GenBank/DDBJ databases">
        <title>Lysinibacillus antri sp. nov., isolated from a cave soil.</title>
        <authorList>
            <person name="Narsing Rao M.P."/>
            <person name="Zhang H."/>
            <person name="Dong Z.-Y."/>
            <person name="Niu X.-K."/>
            <person name="Zhang K."/>
            <person name="Fang B.-Z."/>
            <person name="Kang Y.-Q."/>
            <person name="Xiao M."/>
            <person name="Li W.-J."/>
        </authorList>
    </citation>
    <scope>NUCLEOTIDE SEQUENCE [LARGE SCALE GENOMIC DNA]</scope>
    <source>
        <strain evidence="3 4">SYSU K30002</strain>
    </source>
</reference>
<dbReference type="SUPFAM" id="SSF53756">
    <property type="entry name" value="UDP-Glycosyltransferase/glycogen phosphorylase"/>
    <property type="match status" value="1"/>
</dbReference>
<proteinExistence type="predicted"/>
<dbReference type="RefSeq" id="WP_126658027.1">
    <property type="nucleotide sequence ID" value="NZ_RYYR01000005.1"/>
</dbReference>
<gene>
    <name evidence="3" type="ORF">EK386_05475</name>
</gene>
<name>A0A3S0R7N5_9BACI</name>